<dbReference type="NCBIfam" id="TIGR02943">
    <property type="entry name" value="Sig70_famx1"/>
    <property type="match status" value="1"/>
</dbReference>
<dbReference type="InterPro" id="IPR036388">
    <property type="entry name" value="WH-like_DNA-bd_sf"/>
</dbReference>
<dbReference type="RefSeq" id="WP_124327091.1">
    <property type="nucleotide sequence ID" value="NZ_BEXT01000001.1"/>
</dbReference>
<reference evidence="10" key="2">
    <citation type="submission" date="2019-01" db="EMBL/GenBank/DDBJ databases">
        <title>Genome sequence of Desulfonema ishimotonii strain Tokyo 01.</title>
        <authorList>
            <person name="Fukui M."/>
        </authorList>
    </citation>
    <scope>NUCLEOTIDE SEQUENCE [LARGE SCALE GENOMIC DNA]</scope>
    <source>
        <strain evidence="10">Tokyo 01</strain>
    </source>
</reference>
<accession>A0A401FRL0</accession>
<dbReference type="Proteomes" id="UP000288096">
    <property type="component" value="Unassembled WGS sequence"/>
</dbReference>
<reference evidence="10" key="1">
    <citation type="submission" date="2017-11" db="EMBL/GenBank/DDBJ databases">
        <authorList>
            <person name="Watanabe M."/>
            <person name="Kojima H."/>
        </authorList>
    </citation>
    <scope>NUCLEOTIDE SEQUENCE [LARGE SCALE GENOMIC DNA]</scope>
    <source>
        <strain evidence="10">Tokyo 01</strain>
    </source>
</reference>
<keyword evidence="10" id="KW-1185">Reference proteome</keyword>
<evidence type="ECO:0000256" key="3">
    <source>
        <dbReference type="ARBA" id="ARBA00023082"/>
    </source>
</evidence>
<evidence type="ECO:0000256" key="1">
    <source>
        <dbReference type="ARBA" id="ARBA00010641"/>
    </source>
</evidence>
<dbReference type="SUPFAM" id="SSF88946">
    <property type="entry name" value="Sigma2 domain of RNA polymerase sigma factors"/>
    <property type="match status" value="1"/>
</dbReference>
<dbReference type="NCBIfam" id="TIGR02937">
    <property type="entry name" value="sigma70-ECF"/>
    <property type="match status" value="1"/>
</dbReference>
<dbReference type="InterPro" id="IPR013324">
    <property type="entry name" value="RNA_pol_sigma_r3/r4-like"/>
</dbReference>
<evidence type="ECO:0000256" key="5">
    <source>
        <dbReference type="ARBA" id="ARBA00023163"/>
    </source>
</evidence>
<organism evidence="9 10">
    <name type="scientific">Desulfonema ishimotonii</name>
    <dbReference type="NCBI Taxonomy" id="45657"/>
    <lineage>
        <taxon>Bacteria</taxon>
        <taxon>Pseudomonadati</taxon>
        <taxon>Thermodesulfobacteriota</taxon>
        <taxon>Desulfobacteria</taxon>
        <taxon>Desulfobacterales</taxon>
        <taxon>Desulfococcaceae</taxon>
        <taxon>Desulfonema</taxon>
    </lineage>
</organism>
<dbReference type="Gene3D" id="1.10.1740.10">
    <property type="match status" value="1"/>
</dbReference>
<evidence type="ECO:0000313" key="9">
    <source>
        <dbReference type="EMBL" id="GBC59590.1"/>
    </source>
</evidence>
<dbReference type="Pfam" id="PF08281">
    <property type="entry name" value="Sigma70_r4_2"/>
    <property type="match status" value="1"/>
</dbReference>
<evidence type="ECO:0000256" key="4">
    <source>
        <dbReference type="ARBA" id="ARBA00023125"/>
    </source>
</evidence>
<dbReference type="PANTHER" id="PTHR43133">
    <property type="entry name" value="RNA POLYMERASE ECF-TYPE SIGMA FACTO"/>
    <property type="match status" value="1"/>
</dbReference>
<gene>
    <name evidence="9" type="ORF">DENIS_0529</name>
</gene>
<comment type="similarity">
    <text evidence="1 6">Belongs to the sigma-70 factor family. ECF subfamily.</text>
</comment>
<dbReference type="InterPro" id="IPR039425">
    <property type="entry name" value="RNA_pol_sigma-70-like"/>
</dbReference>
<dbReference type="OrthoDB" id="9782108at2"/>
<evidence type="ECO:0000256" key="2">
    <source>
        <dbReference type="ARBA" id="ARBA00023015"/>
    </source>
</evidence>
<dbReference type="GO" id="GO:0003677">
    <property type="term" value="F:DNA binding"/>
    <property type="evidence" value="ECO:0007669"/>
    <property type="project" value="UniProtKB-KW"/>
</dbReference>
<evidence type="ECO:0000313" key="10">
    <source>
        <dbReference type="Proteomes" id="UP000288096"/>
    </source>
</evidence>
<dbReference type="Gene3D" id="1.10.10.10">
    <property type="entry name" value="Winged helix-like DNA-binding domain superfamily/Winged helix DNA-binding domain"/>
    <property type="match status" value="1"/>
</dbReference>
<dbReference type="InterPro" id="IPR014289">
    <property type="entry name" value="RNA_pol_sigma-24-rel"/>
</dbReference>
<feature type="domain" description="RNA polymerase sigma factor 70 region 4 type 2" evidence="8">
    <location>
        <begin position="131"/>
        <end position="183"/>
    </location>
</feature>
<dbReference type="PANTHER" id="PTHR43133:SF8">
    <property type="entry name" value="RNA POLYMERASE SIGMA FACTOR HI_1459-RELATED"/>
    <property type="match status" value="1"/>
</dbReference>
<evidence type="ECO:0000259" key="8">
    <source>
        <dbReference type="Pfam" id="PF08281"/>
    </source>
</evidence>
<keyword evidence="2 6" id="KW-0805">Transcription regulation</keyword>
<keyword evidence="4 6" id="KW-0238">DNA-binding</keyword>
<dbReference type="InterPro" id="IPR000838">
    <property type="entry name" value="RNA_pol_sigma70_ECF_CS"/>
</dbReference>
<keyword evidence="5 6" id="KW-0804">Transcription</keyword>
<dbReference type="SUPFAM" id="SSF88659">
    <property type="entry name" value="Sigma3 and sigma4 domains of RNA polymerase sigma factors"/>
    <property type="match status" value="1"/>
</dbReference>
<dbReference type="EMBL" id="BEXT01000001">
    <property type="protein sequence ID" value="GBC59590.1"/>
    <property type="molecule type" value="Genomic_DNA"/>
</dbReference>
<dbReference type="InterPro" id="IPR007627">
    <property type="entry name" value="RNA_pol_sigma70_r2"/>
</dbReference>
<protein>
    <recommendedName>
        <fullName evidence="6">RNA polymerase sigma factor</fullName>
    </recommendedName>
</protein>
<dbReference type="InterPro" id="IPR013325">
    <property type="entry name" value="RNA_pol_sigma_r2"/>
</dbReference>
<dbReference type="PROSITE" id="PS01063">
    <property type="entry name" value="SIGMA70_ECF"/>
    <property type="match status" value="1"/>
</dbReference>
<evidence type="ECO:0000256" key="6">
    <source>
        <dbReference type="RuleBase" id="RU000716"/>
    </source>
</evidence>
<feature type="domain" description="RNA polymerase sigma-70 region 2" evidence="7">
    <location>
        <begin position="19"/>
        <end position="85"/>
    </location>
</feature>
<evidence type="ECO:0000259" key="7">
    <source>
        <dbReference type="Pfam" id="PF04542"/>
    </source>
</evidence>
<proteinExistence type="inferred from homology"/>
<dbReference type="AlphaFoldDB" id="A0A401FRL0"/>
<dbReference type="Pfam" id="PF04542">
    <property type="entry name" value="Sigma70_r2"/>
    <property type="match status" value="1"/>
</dbReference>
<comment type="caution">
    <text evidence="9">The sequence shown here is derived from an EMBL/GenBank/DDBJ whole genome shotgun (WGS) entry which is preliminary data.</text>
</comment>
<dbReference type="InterPro" id="IPR013249">
    <property type="entry name" value="RNA_pol_sigma70_r4_t2"/>
</dbReference>
<name>A0A401FRL0_9BACT</name>
<dbReference type="GO" id="GO:0006352">
    <property type="term" value="P:DNA-templated transcription initiation"/>
    <property type="evidence" value="ECO:0007669"/>
    <property type="project" value="InterPro"/>
</dbReference>
<keyword evidence="3 6" id="KW-0731">Sigma factor</keyword>
<dbReference type="InterPro" id="IPR014284">
    <property type="entry name" value="RNA_pol_sigma-70_dom"/>
</dbReference>
<dbReference type="GO" id="GO:0016987">
    <property type="term" value="F:sigma factor activity"/>
    <property type="evidence" value="ECO:0007669"/>
    <property type="project" value="UniProtKB-KW"/>
</dbReference>
<sequence>MEKKVSGSDVRPDTPEFWVDHYGDTLYRFALSRIRKPEVAEDLVQETFMAALRSHRKFRGRSSVRTWLIAILKHKIVDHYRRQSRAAATDDMDYAADHFDALFDPGGHWSFIPAKWSVNPAKVQEQKEFLDIFYQCLSKLPRRMARAFMLREVEGESTEAICKALDISATNSWVILYRARMNLRRCLETHWLKIGI</sequence>